<dbReference type="InterPro" id="IPR036728">
    <property type="entry name" value="PBP_GOBP_sf"/>
</dbReference>
<dbReference type="Pfam" id="PF01395">
    <property type="entry name" value="PBP_GOBP"/>
    <property type="match status" value="1"/>
</dbReference>
<gene>
    <name evidence="2" type="ORF">RN001_015547</name>
</gene>
<dbReference type="AlphaFoldDB" id="A0AAN7P1Y7"/>
<feature type="signal peptide" evidence="1">
    <location>
        <begin position="1"/>
        <end position="17"/>
    </location>
</feature>
<dbReference type="InterPro" id="IPR006170">
    <property type="entry name" value="PBP/GOBP"/>
</dbReference>
<comment type="caution">
    <text evidence="2">The sequence shown here is derived from an EMBL/GenBank/DDBJ whole genome shotgun (WGS) entry which is preliminary data.</text>
</comment>
<evidence type="ECO:0000313" key="2">
    <source>
        <dbReference type="EMBL" id="KAK4873518.1"/>
    </source>
</evidence>
<evidence type="ECO:0000256" key="1">
    <source>
        <dbReference type="SAM" id="SignalP"/>
    </source>
</evidence>
<keyword evidence="3" id="KW-1185">Reference proteome</keyword>
<proteinExistence type="predicted"/>
<organism evidence="2 3">
    <name type="scientific">Aquatica leii</name>
    <dbReference type="NCBI Taxonomy" id="1421715"/>
    <lineage>
        <taxon>Eukaryota</taxon>
        <taxon>Metazoa</taxon>
        <taxon>Ecdysozoa</taxon>
        <taxon>Arthropoda</taxon>
        <taxon>Hexapoda</taxon>
        <taxon>Insecta</taxon>
        <taxon>Pterygota</taxon>
        <taxon>Neoptera</taxon>
        <taxon>Endopterygota</taxon>
        <taxon>Coleoptera</taxon>
        <taxon>Polyphaga</taxon>
        <taxon>Elateriformia</taxon>
        <taxon>Elateroidea</taxon>
        <taxon>Lampyridae</taxon>
        <taxon>Luciolinae</taxon>
        <taxon>Aquatica</taxon>
    </lineage>
</organism>
<dbReference type="CDD" id="cd23992">
    <property type="entry name" value="PBP_GOBP"/>
    <property type="match status" value="1"/>
</dbReference>
<dbReference type="Gene3D" id="1.10.238.20">
    <property type="entry name" value="Pheromone/general odorant binding protein domain"/>
    <property type="match status" value="1"/>
</dbReference>
<evidence type="ECO:0000313" key="3">
    <source>
        <dbReference type="Proteomes" id="UP001353858"/>
    </source>
</evidence>
<protein>
    <submittedName>
        <fullName evidence="2">Uncharacterized protein</fullName>
    </submittedName>
</protein>
<dbReference type="EMBL" id="JARPUR010000007">
    <property type="protein sequence ID" value="KAK4873518.1"/>
    <property type="molecule type" value="Genomic_DNA"/>
</dbReference>
<feature type="chain" id="PRO_5042895890" evidence="1">
    <location>
        <begin position="18"/>
        <end position="123"/>
    </location>
</feature>
<dbReference type="SUPFAM" id="SSF47565">
    <property type="entry name" value="Insect pheromone/odorant-binding proteins"/>
    <property type="match status" value="1"/>
</dbReference>
<reference evidence="3" key="1">
    <citation type="submission" date="2023-01" db="EMBL/GenBank/DDBJ databases">
        <title>Key to firefly adult light organ development and bioluminescence: homeobox transcription factors regulate luciferase expression and transportation to peroxisome.</title>
        <authorList>
            <person name="Fu X."/>
        </authorList>
    </citation>
    <scope>NUCLEOTIDE SEQUENCE [LARGE SCALE GENOMIC DNA]</scope>
</reference>
<dbReference type="SMART" id="SM00708">
    <property type="entry name" value="PhBP"/>
    <property type="match status" value="1"/>
</dbReference>
<accession>A0AAN7P1Y7</accession>
<keyword evidence="1" id="KW-0732">Signal</keyword>
<sequence length="123" mass="14009">MMMFVLLTLLLSSLVACQVHDHNVLYGPYLSQCICATAVKVQFAYDWFKYDKFVDDACFKCFLKCVTVGVGIYGTDGTLRRNVMIKLLGIPVELLDNCTTRFDKETDTCVKIYKFGLCIHKLN</sequence>
<name>A0AAN7P1Y7_9COLE</name>
<dbReference type="Proteomes" id="UP001353858">
    <property type="component" value="Unassembled WGS sequence"/>
</dbReference>
<dbReference type="GO" id="GO:0005549">
    <property type="term" value="F:odorant binding"/>
    <property type="evidence" value="ECO:0007669"/>
    <property type="project" value="InterPro"/>
</dbReference>